<evidence type="ECO:0000313" key="1">
    <source>
        <dbReference type="EMBL" id="MBW0494133.1"/>
    </source>
</evidence>
<keyword evidence="2" id="KW-1185">Reference proteome</keyword>
<evidence type="ECO:0000313" key="2">
    <source>
        <dbReference type="Proteomes" id="UP000765509"/>
    </source>
</evidence>
<name>A0A9Q3D2A6_9BASI</name>
<dbReference type="Proteomes" id="UP000765509">
    <property type="component" value="Unassembled WGS sequence"/>
</dbReference>
<accession>A0A9Q3D2A6</accession>
<comment type="caution">
    <text evidence="1">The sequence shown here is derived from an EMBL/GenBank/DDBJ whole genome shotgun (WGS) entry which is preliminary data.</text>
</comment>
<dbReference type="AlphaFoldDB" id="A0A9Q3D2A6"/>
<organism evidence="1 2">
    <name type="scientific">Austropuccinia psidii MF-1</name>
    <dbReference type="NCBI Taxonomy" id="1389203"/>
    <lineage>
        <taxon>Eukaryota</taxon>
        <taxon>Fungi</taxon>
        <taxon>Dikarya</taxon>
        <taxon>Basidiomycota</taxon>
        <taxon>Pucciniomycotina</taxon>
        <taxon>Pucciniomycetes</taxon>
        <taxon>Pucciniales</taxon>
        <taxon>Sphaerophragmiaceae</taxon>
        <taxon>Austropuccinia</taxon>
    </lineage>
</organism>
<proteinExistence type="predicted"/>
<reference evidence="1" key="1">
    <citation type="submission" date="2021-03" db="EMBL/GenBank/DDBJ databases">
        <title>Draft genome sequence of rust myrtle Austropuccinia psidii MF-1, a brazilian biotype.</title>
        <authorList>
            <person name="Quecine M.C."/>
            <person name="Pachon D.M.R."/>
            <person name="Bonatelli M.L."/>
            <person name="Correr F.H."/>
            <person name="Franceschini L.M."/>
            <person name="Leite T.F."/>
            <person name="Margarido G.R.A."/>
            <person name="Almeida C.A."/>
            <person name="Ferrarezi J.A."/>
            <person name="Labate C.A."/>
        </authorList>
    </citation>
    <scope>NUCLEOTIDE SEQUENCE</scope>
    <source>
        <strain evidence="1">MF-1</strain>
    </source>
</reference>
<sequence>MDGPINIKVTLSANTSRSCALQAETMYFVTVKNVKSPGPNTYTGYYVPLQLLALVLPKEFHHMLTDKVSTHGLGVVINKMETKPSTPDPNNITLNINICHTD</sequence>
<gene>
    <name evidence="1" type="ORF">O181_033848</name>
</gene>
<protein>
    <submittedName>
        <fullName evidence="1">Uncharacterized protein</fullName>
    </submittedName>
</protein>
<dbReference type="EMBL" id="AVOT02012419">
    <property type="protein sequence ID" value="MBW0494133.1"/>
    <property type="molecule type" value="Genomic_DNA"/>
</dbReference>